<keyword evidence="4" id="KW-0732">Signal</keyword>
<feature type="transmembrane region" description="Helical" evidence="3">
    <location>
        <begin position="439"/>
        <end position="460"/>
    </location>
</feature>
<evidence type="ECO:0000256" key="1">
    <source>
        <dbReference type="PROSITE-ProRule" id="PRU00339"/>
    </source>
</evidence>
<feature type="repeat" description="TPR" evidence="1">
    <location>
        <begin position="281"/>
        <end position="314"/>
    </location>
</feature>
<dbReference type="Proteomes" id="UP000500961">
    <property type="component" value="Chromosome"/>
</dbReference>
<feature type="repeat" description="TPR" evidence="1">
    <location>
        <begin position="201"/>
        <end position="234"/>
    </location>
</feature>
<keyword evidence="3" id="KW-1133">Transmembrane helix</keyword>
<dbReference type="InterPro" id="IPR036457">
    <property type="entry name" value="PPM-type-like_dom_sf"/>
</dbReference>
<accession>A0A7D4BJM9</accession>
<dbReference type="Pfam" id="PF13424">
    <property type="entry name" value="TPR_12"/>
    <property type="match status" value="2"/>
</dbReference>
<sequence length="773" mass="88931">MKNRLSLFLLLSLQTISLISYSQADSLILAIRNSKNDTVKLNNIYNQLSSPKYIADTSYDKACIEFIQKAKSIKWTTGVLKGNSITGTRFYYRGNFDNAIEYFNDNISFDSSVTSNMPFLANSHKMLAGSYFNKGESEKAISEATRAINLYKTLNDTVGWAKTINLLGGIYWNLGKLDIAAQNIYKALKLREKMNDSLGVAHSYNNIGLIYDTQGKQDDALKMYKKALEIYEKLGNSVGIGRASNNIAIILKNKKQYTESLQMFLKSYEIDLKRNNIDDQGKTLSNIGELYISIGNPEQSISYLQKAKQIFEKNSNENGLAAVLINLGKAYLLKGNNYKAKESFSKGLKLAQKLNSLEWQKEAHEGIYNSLKSIGDYSNALNHFEKFKNYDDSLKSISNLNTIDKLKIEYETEKKENQIKLLQKSNEVNRLRFEKQRNVNLLLISISILIGVILVILYFYQRKLKKDKVLLQEMNSEILIQKEEIETQRDMLEVNFNELNQHKMELAKQTEKIERQNNELKYANHRITEGLEYASMIQRSLFSNPKELEAFFSNQSFLYLPKDYVGGDLYWHHVNDERVIFSIADCTGHGVAGAFMSIMAISFLKDAISIYNLEQPDEIASYLYQQLIKSKTTPFDSNLILGIDFIICKFNKDSNTLIYSGNKLSFEYIDLSRNHVSVRPRRKVNKDLGTLYFENHKLDISNKGRLFFYTDGFPDQISEVKHKKMGRNEFISQLKNTIELPIHLQVEHVNKFMQRWKGNYEQIDDATLLAIEI</sequence>
<dbReference type="InterPro" id="IPR019734">
    <property type="entry name" value="TPR_rpt"/>
</dbReference>
<reference evidence="6 7" key="1">
    <citation type="submission" date="2019-07" db="EMBL/GenBank/DDBJ databases">
        <title>Thalassofilum flectens gen. nov., sp. nov., a novel moderate thermophilic anaerobe from a shallow sea hot spring in Kunashir Island (Russia), representing a new family in the order Bacteroidales, and proposal of Thalassofilacea fam. nov.</title>
        <authorList>
            <person name="Kochetkova T.V."/>
            <person name="Podosokorskaya O.A."/>
            <person name="Novikov A."/>
            <person name="Elcheninov A.G."/>
            <person name="Toshchakov S.V."/>
            <person name="Kublanov I.V."/>
        </authorList>
    </citation>
    <scope>NUCLEOTIDE SEQUENCE [LARGE SCALE GENOMIC DNA]</scope>
    <source>
        <strain evidence="6 7">38-H</strain>
    </source>
</reference>
<feature type="coiled-coil region" evidence="2">
    <location>
        <begin position="471"/>
        <end position="526"/>
    </location>
</feature>
<dbReference type="Gene3D" id="1.25.40.10">
    <property type="entry name" value="Tetratricopeptide repeat domain"/>
    <property type="match status" value="1"/>
</dbReference>
<dbReference type="PROSITE" id="PS50293">
    <property type="entry name" value="TPR_REGION"/>
    <property type="match status" value="1"/>
</dbReference>
<evidence type="ECO:0000259" key="5">
    <source>
        <dbReference type="Pfam" id="PF07228"/>
    </source>
</evidence>
<dbReference type="InterPro" id="IPR001932">
    <property type="entry name" value="PPM-type_phosphatase-like_dom"/>
</dbReference>
<dbReference type="PANTHER" id="PTHR10098">
    <property type="entry name" value="RAPSYN-RELATED"/>
    <property type="match status" value="1"/>
</dbReference>
<dbReference type="AlphaFoldDB" id="A0A7D4BJM9"/>
<feature type="repeat" description="TPR" evidence="1">
    <location>
        <begin position="321"/>
        <end position="354"/>
    </location>
</feature>
<feature type="domain" description="PPM-type phosphatase" evidence="5">
    <location>
        <begin position="576"/>
        <end position="772"/>
    </location>
</feature>
<dbReference type="InterPro" id="IPR011990">
    <property type="entry name" value="TPR-like_helical_dom_sf"/>
</dbReference>
<dbReference type="PROSITE" id="PS50005">
    <property type="entry name" value="TPR"/>
    <property type="match status" value="4"/>
</dbReference>
<keyword evidence="3" id="KW-0472">Membrane</keyword>
<dbReference type="Pfam" id="PF07228">
    <property type="entry name" value="SpoIIE"/>
    <property type="match status" value="1"/>
</dbReference>
<evidence type="ECO:0000256" key="3">
    <source>
        <dbReference type="SAM" id="Phobius"/>
    </source>
</evidence>
<dbReference type="SUPFAM" id="SSF48452">
    <property type="entry name" value="TPR-like"/>
    <property type="match status" value="2"/>
</dbReference>
<keyword evidence="7" id="KW-1185">Reference proteome</keyword>
<feature type="chain" id="PRO_5029907624" evidence="4">
    <location>
        <begin position="25"/>
        <end position="773"/>
    </location>
</feature>
<keyword evidence="3" id="KW-0812">Transmembrane</keyword>
<name>A0A7D4BJM9_9BACT</name>
<dbReference type="RefSeq" id="WP_173073791.1">
    <property type="nucleotide sequence ID" value="NZ_CP041345.1"/>
</dbReference>
<evidence type="ECO:0000313" key="6">
    <source>
        <dbReference type="EMBL" id="QKG79739.1"/>
    </source>
</evidence>
<dbReference type="PANTHER" id="PTHR10098:SF108">
    <property type="entry name" value="TETRATRICOPEPTIDE REPEAT PROTEIN 28"/>
    <property type="match status" value="1"/>
</dbReference>
<keyword evidence="2" id="KW-0175">Coiled coil</keyword>
<evidence type="ECO:0000256" key="4">
    <source>
        <dbReference type="SAM" id="SignalP"/>
    </source>
</evidence>
<dbReference type="KEGG" id="ttz:FHG85_05510"/>
<keyword evidence="1" id="KW-0802">TPR repeat</keyword>
<protein>
    <submittedName>
        <fullName evidence="6">Tetratricopeptide repeat protein</fullName>
    </submittedName>
</protein>
<gene>
    <name evidence="6" type="ORF">FHG85_05510</name>
</gene>
<dbReference type="SMART" id="SM00028">
    <property type="entry name" value="TPR"/>
    <property type="match status" value="6"/>
</dbReference>
<evidence type="ECO:0000313" key="7">
    <source>
        <dbReference type="Proteomes" id="UP000500961"/>
    </source>
</evidence>
<dbReference type="EMBL" id="CP041345">
    <property type="protein sequence ID" value="QKG79739.1"/>
    <property type="molecule type" value="Genomic_DNA"/>
</dbReference>
<proteinExistence type="predicted"/>
<feature type="repeat" description="TPR" evidence="1">
    <location>
        <begin position="161"/>
        <end position="194"/>
    </location>
</feature>
<feature type="signal peptide" evidence="4">
    <location>
        <begin position="1"/>
        <end position="24"/>
    </location>
</feature>
<organism evidence="6 7">
    <name type="scientific">Tenuifilum thalassicum</name>
    <dbReference type="NCBI Taxonomy" id="2590900"/>
    <lineage>
        <taxon>Bacteria</taxon>
        <taxon>Pseudomonadati</taxon>
        <taxon>Bacteroidota</taxon>
        <taxon>Bacteroidia</taxon>
        <taxon>Bacteroidales</taxon>
        <taxon>Tenuifilaceae</taxon>
        <taxon>Tenuifilum</taxon>
    </lineage>
</organism>
<evidence type="ECO:0000256" key="2">
    <source>
        <dbReference type="SAM" id="Coils"/>
    </source>
</evidence>
<dbReference type="Gene3D" id="3.60.40.10">
    <property type="entry name" value="PPM-type phosphatase domain"/>
    <property type="match status" value="1"/>
</dbReference>